<dbReference type="RefSeq" id="WP_091674867.1">
    <property type="nucleotide sequence ID" value="NZ_FOKG01000012.1"/>
</dbReference>
<keyword evidence="2" id="KW-0812">Transmembrane</keyword>
<feature type="region of interest" description="Disordered" evidence="1">
    <location>
        <begin position="24"/>
        <end position="103"/>
    </location>
</feature>
<accession>A0A1I1B834</accession>
<feature type="transmembrane region" description="Helical" evidence="2">
    <location>
        <begin position="135"/>
        <end position="153"/>
    </location>
</feature>
<reference evidence="4" key="1">
    <citation type="submission" date="2016-10" db="EMBL/GenBank/DDBJ databases">
        <authorList>
            <person name="Varghese N."/>
            <person name="Submissions S."/>
        </authorList>
    </citation>
    <scope>NUCLEOTIDE SEQUENCE [LARGE SCALE GENOMIC DNA]</scope>
    <source>
        <strain evidence="4">CGMCC 4.3568</strain>
    </source>
</reference>
<organism evidence="3 4">
    <name type="scientific">Amycolatopsis marina</name>
    <dbReference type="NCBI Taxonomy" id="490629"/>
    <lineage>
        <taxon>Bacteria</taxon>
        <taxon>Bacillati</taxon>
        <taxon>Actinomycetota</taxon>
        <taxon>Actinomycetes</taxon>
        <taxon>Pseudonocardiales</taxon>
        <taxon>Pseudonocardiaceae</taxon>
        <taxon>Amycolatopsis</taxon>
    </lineage>
</organism>
<keyword evidence="2" id="KW-0472">Membrane</keyword>
<gene>
    <name evidence="3" type="ORF">SAMN05216266_112196</name>
</gene>
<evidence type="ECO:0000313" key="4">
    <source>
        <dbReference type="Proteomes" id="UP000243799"/>
    </source>
</evidence>
<dbReference type="Proteomes" id="UP000243799">
    <property type="component" value="Unassembled WGS sequence"/>
</dbReference>
<dbReference type="OrthoDB" id="5193869at2"/>
<feature type="transmembrane region" description="Helical" evidence="2">
    <location>
        <begin position="109"/>
        <end position="129"/>
    </location>
</feature>
<proteinExistence type="predicted"/>
<dbReference type="STRING" id="490629.SAMN05216266_112196"/>
<keyword evidence="4" id="KW-1185">Reference proteome</keyword>
<feature type="compositionally biased region" description="Polar residues" evidence="1">
    <location>
        <begin position="54"/>
        <end position="66"/>
    </location>
</feature>
<name>A0A1I1B834_9PSEU</name>
<dbReference type="EMBL" id="FOKG01000012">
    <property type="protein sequence ID" value="SFB46509.1"/>
    <property type="molecule type" value="Genomic_DNA"/>
</dbReference>
<evidence type="ECO:0008006" key="5">
    <source>
        <dbReference type="Google" id="ProtNLM"/>
    </source>
</evidence>
<evidence type="ECO:0000256" key="2">
    <source>
        <dbReference type="SAM" id="Phobius"/>
    </source>
</evidence>
<dbReference type="AlphaFoldDB" id="A0A1I1B834"/>
<protein>
    <recommendedName>
        <fullName evidence="5">DUF308 domain-containing protein</fullName>
    </recommendedName>
</protein>
<evidence type="ECO:0000256" key="1">
    <source>
        <dbReference type="SAM" id="MobiDB-lite"/>
    </source>
</evidence>
<evidence type="ECO:0000313" key="3">
    <source>
        <dbReference type="EMBL" id="SFB46509.1"/>
    </source>
</evidence>
<sequence length="171" mass="18313">MSRIDGHEGPEDVDAAFARIAADLRAEGIGTQEARERDQGEPDAPTQEERPQEQTRPAEQTSTSGWRDSGSEWDETLFGRDPSATNPEDDDEHFVPPEPPPLPRPRRGAVVILLFFVLSLLLLIAPGILGLSSRVGLPLGILGLTAAIALLLLRVKQGPPDGADPTTGAQV</sequence>
<keyword evidence="2" id="KW-1133">Transmembrane helix</keyword>